<dbReference type="EMBL" id="HBJA01087336">
    <property type="protein sequence ID" value="CAE0819261.1"/>
    <property type="molecule type" value="Transcribed_RNA"/>
</dbReference>
<name>A0A7S4LBX5_9EUGL</name>
<dbReference type="AlphaFoldDB" id="A0A7S4LBX5"/>
<evidence type="ECO:0000313" key="1">
    <source>
        <dbReference type="EMBL" id="CAE0819261.1"/>
    </source>
</evidence>
<organism evidence="1">
    <name type="scientific">Eutreptiella gymnastica</name>
    <dbReference type="NCBI Taxonomy" id="73025"/>
    <lineage>
        <taxon>Eukaryota</taxon>
        <taxon>Discoba</taxon>
        <taxon>Euglenozoa</taxon>
        <taxon>Euglenida</taxon>
        <taxon>Spirocuta</taxon>
        <taxon>Euglenophyceae</taxon>
        <taxon>Eutreptiales</taxon>
        <taxon>Eutreptiaceae</taxon>
        <taxon>Eutreptiella</taxon>
    </lineage>
</organism>
<gene>
    <name evidence="1" type="ORF">EGYM00163_LOCUS30430</name>
</gene>
<reference evidence="1" key="1">
    <citation type="submission" date="2021-01" db="EMBL/GenBank/DDBJ databases">
        <authorList>
            <person name="Corre E."/>
            <person name="Pelletier E."/>
            <person name="Niang G."/>
            <person name="Scheremetjew M."/>
            <person name="Finn R."/>
            <person name="Kale V."/>
            <person name="Holt S."/>
            <person name="Cochrane G."/>
            <person name="Meng A."/>
            <person name="Brown T."/>
            <person name="Cohen L."/>
        </authorList>
    </citation>
    <scope>NUCLEOTIDE SEQUENCE</scope>
    <source>
        <strain evidence="1">CCMP1594</strain>
    </source>
</reference>
<proteinExistence type="predicted"/>
<protein>
    <submittedName>
        <fullName evidence="1">Uncharacterized protein</fullName>
    </submittedName>
</protein>
<accession>A0A7S4LBX5</accession>
<sequence length="115" mass="12629">MAHSAGAWHVETAWTVGAFNRALDGPAQGWQLPHMSFRIPPCPLDAWGCPPGGHRTKWPSHGQGSVHGALNFYEGQPQYVRRAVQMPALVHDFNPQHLASGCFMCRLAEESDGIE</sequence>